<dbReference type="Proteomes" id="UP000236248">
    <property type="component" value="Chromosome NCAV"/>
</dbReference>
<dbReference type="GO" id="GO:0005737">
    <property type="term" value="C:cytoplasm"/>
    <property type="evidence" value="ECO:0007669"/>
    <property type="project" value="UniProtKB-SubCell"/>
</dbReference>
<evidence type="ECO:0000256" key="5">
    <source>
        <dbReference type="ARBA" id="ARBA00019926"/>
    </source>
</evidence>
<evidence type="ECO:0000313" key="14">
    <source>
        <dbReference type="Proteomes" id="UP000236248"/>
    </source>
</evidence>
<keyword evidence="10 12" id="KW-0067">ATP-binding</keyword>
<evidence type="ECO:0000256" key="4">
    <source>
        <dbReference type="ARBA" id="ARBA00012955"/>
    </source>
</evidence>
<dbReference type="InterPro" id="IPR023477">
    <property type="entry name" value="Adenylate_kinase_AdkA"/>
</dbReference>
<keyword evidence="14" id="KW-1185">Reference proteome</keyword>
<evidence type="ECO:0000256" key="7">
    <source>
        <dbReference type="ARBA" id="ARBA00022679"/>
    </source>
</evidence>
<evidence type="ECO:0000256" key="10">
    <source>
        <dbReference type="ARBA" id="ARBA00022840"/>
    </source>
</evidence>
<dbReference type="NCBIfam" id="NF003122">
    <property type="entry name" value="PRK04040.1"/>
    <property type="match status" value="1"/>
</dbReference>
<evidence type="ECO:0000256" key="12">
    <source>
        <dbReference type="HAMAP-Rule" id="MF_00234"/>
    </source>
</evidence>
<evidence type="ECO:0000313" key="13">
    <source>
        <dbReference type="EMBL" id="SPC33439.1"/>
    </source>
</evidence>
<name>A0A2K5AP98_9ARCH</name>
<comment type="subcellular location">
    <subcellularLocation>
        <location evidence="2 12">Cytoplasm</location>
    </subcellularLocation>
</comment>
<reference evidence="14" key="1">
    <citation type="submission" date="2018-01" db="EMBL/GenBank/DDBJ databases">
        <authorList>
            <person name="Kerou L M."/>
        </authorList>
    </citation>
    <scope>NUCLEOTIDE SEQUENCE [LARGE SCALE GENOMIC DNA]</scope>
    <source>
        <strain evidence="14">SCU2</strain>
    </source>
</reference>
<keyword evidence="6 12" id="KW-0963">Cytoplasm</keyword>
<sequence length="204" mass="22964">MRSLEGSSIINNKRAIVVGIPGVGKTTVITRAVEMLNTQGLNARLVVFGTVMFEEAMKMGVKHRDEMRRLSVEEQRRLQENAAVKIANMKDDVIIIDTHLFISTKEGYYPGLPLHLLNLLKPTNLILVAAEPREILNRRMNDKTRQRDLVDEAEIAHELEIARIMLASCSILTGAPFAIVMNREGRVDEASHELANLLTDRRAR</sequence>
<evidence type="ECO:0000256" key="11">
    <source>
        <dbReference type="ARBA" id="ARBA00033336"/>
    </source>
</evidence>
<evidence type="ECO:0000256" key="9">
    <source>
        <dbReference type="ARBA" id="ARBA00022777"/>
    </source>
</evidence>
<evidence type="ECO:0000256" key="3">
    <source>
        <dbReference type="ARBA" id="ARBA00007088"/>
    </source>
</evidence>
<dbReference type="HAMAP" id="MF_00234">
    <property type="entry name" value="Adenylate_kinase_AdkA"/>
    <property type="match status" value="1"/>
</dbReference>
<organism evidence="13 14">
    <name type="scientific">Candidatus Nitrosocaldus cavascurensis</name>
    <dbReference type="NCBI Taxonomy" id="2058097"/>
    <lineage>
        <taxon>Archaea</taxon>
        <taxon>Nitrososphaerota</taxon>
        <taxon>Nitrososphaeria</taxon>
        <taxon>Candidatus Nitrosocaldales</taxon>
        <taxon>Candidatus Nitrosocaldaceae</taxon>
        <taxon>Candidatus Nitrosocaldus</taxon>
    </lineage>
</organism>
<dbReference type="GO" id="GO:0005524">
    <property type="term" value="F:ATP binding"/>
    <property type="evidence" value="ECO:0007669"/>
    <property type="project" value="UniProtKB-UniRule"/>
</dbReference>
<comment type="catalytic activity">
    <reaction evidence="1 12">
        <text>AMP + ATP = 2 ADP</text>
        <dbReference type="Rhea" id="RHEA:12973"/>
        <dbReference type="ChEBI" id="CHEBI:30616"/>
        <dbReference type="ChEBI" id="CHEBI:456215"/>
        <dbReference type="ChEBI" id="CHEBI:456216"/>
        <dbReference type="EC" id="2.7.4.3"/>
    </reaction>
</comment>
<accession>A0A2K5AP98</accession>
<dbReference type="AlphaFoldDB" id="A0A2K5AP98"/>
<keyword evidence="7 12" id="KW-0808">Transferase</keyword>
<dbReference type="KEGG" id="ncv:NCAV_0242"/>
<comment type="similarity">
    <text evidence="3 12">Belongs to the archaeal adenylate kinase family.</text>
</comment>
<keyword evidence="9 12" id="KW-0418">Kinase</keyword>
<proteinExistence type="inferred from homology"/>
<dbReference type="GO" id="GO:0004017">
    <property type="term" value="F:AMP kinase activity"/>
    <property type="evidence" value="ECO:0007669"/>
    <property type="project" value="UniProtKB-UniRule"/>
</dbReference>
<gene>
    <name evidence="12 13" type="primary">adkA</name>
    <name evidence="13" type="ORF">NCAV_0242</name>
</gene>
<feature type="binding site" evidence="12">
    <location>
        <begin position="19"/>
        <end position="27"/>
    </location>
    <ligand>
        <name>ATP</name>
        <dbReference type="ChEBI" id="CHEBI:30616"/>
    </ligand>
</feature>
<dbReference type="Pfam" id="PF13207">
    <property type="entry name" value="AAA_17"/>
    <property type="match status" value="1"/>
</dbReference>
<dbReference type="Gene3D" id="3.40.50.300">
    <property type="entry name" value="P-loop containing nucleotide triphosphate hydrolases"/>
    <property type="match status" value="1"/>
</dbReference>
<dbReference type="SUPFAM" id="SSF52540">
    <property type="entry name" value="P-loop containing nucleoside triphosphate hydrolases"/>
    <property type="match status" value="1"/>
</dbReference>
<evidence type="ECO:0000256" key="1">
    <source>
        <dbReference type="ARBA" id="ARBA00000582"/>
    </source>
</evidence>
<evidence type="ECO:0000256" key="6">
    <source>
        <dbReference type="ARBA" id="ARBA00022490"/>
    </source>
</evidence>
<dbReference type="EMBL" id="LT981265">
    <property type="protein sequence ID" value="SPC33439.1"/>
    <property type="molecule type" value="Genomic_DNA"/>
</dbReference>
<evidence type="ECO:0000256" key="8">
    <source>
        <dbReference type="ARBA" id="ARBA00022741"/>
    </source>
</evidence>
<dbReference type="InterPro" id="IPR027417">
    <property type="entry name" value="P-loop_NTPase"/>
</dbReference>
<keyword evidence="8 12" id="KW-0547">Nucleotide-binding</keyword>
<evidence type="ECO:0000256" key="2">
    <source>
        <dbReference type="ARBA" id="ARBA00004496"/>
    </source>
</evidence>
<protein>
    <recommendedName>
        <fullName evidence="5 12">Adenylate kinase</fullName>
        <shortName evidence="12">AK</shortName>
        <ecNumber evidence="4 12">2.7.4.3</ecNumber>
    </recommendedName>
    <alternativeName>
        <fullName evidence="11 12">ATP-AMP transphosphorylase</fullName>
    </alternativeName>
</protein>
<dbReference type="EC" id="2.7.4.3" evidence="4 12"/>